<dbReference type="Proteomes" id="UP000178485">
    <property type="component" value="Chromosome i"/>
</dbReference>
<feature type="compositionally biased region" description="Basic and acidic residues" evidence="2">
    <location>
        <begin position="600"/>
        <end position="622"/>
    </location>
</feature>
<evidence type="ECO:0000256" key="1">
    <source>
        <dbReference type="ARBA" id="ARBA00022729"/>
    </source>
</evidence>
<gene>
    <name evidence="5" type="ORF">ING2E5A_0468</name>
</gene>
<proteinExistence type="predicted"/>
<organism evidence="5 6">
    <name type="scientific">Petrimonas mucosa</name>
    <dbReference type="NCBI Taxonomy" id="1642646"/>
    <lineage>
        <taxon>Bacteria</taxon>
        <taxon>Pseudomonadati</taxon>
        <taxon>Bacteroidota</taxon>
        <taxon>Bacteroidia</taxon>
        <taxon>Bacteroidales</taxon>
        <taxon>Dysgonomonadaceae</taxon>
        <taxon>Petrimonas</taxon>
    </lineage>
</organism>
<accession>A0A1G4G4B7</accession>
<feature type="region of interest" description="Disordered" evidence="2">
    <location>
        <begin position="600"/>
        <end position="655"/>
    </location>
</feature>
<dbReference type="Pfam" id="PF13205">
    <property type="entry name" value="Big_5"/>
    <property type="match status" value="1"/>
</dbReference>
<evidence type="ECO:0000313" key="6">
    <source>
        <dbReference type="Proteomes" id="UP000178485"/>
    </source>
</evidence>
<feature type="compositionally biased region" description="Low complexity" evidence="2">
    <location>
        <begin position="623"/>
        <end position="634"/>
    </location>
</feature>
<evidence type="ECO:0000256" key="3">
    <source>
        <dbReference type="SAM" id="SignalP"/>
    </source>
</evidence>
<keyword evidence="1 3" id="KW-0732">Signal</keyword>
<dbReference type="KEGG" id="pmuc:ING2E5A_0468"/>
<feature type="signal peptide" evidence="3">
    <location>
        <begin position="1"/>
        <end position="28"/>
    </location>
</feature>
<evidence type="ECO:0000256" key="2">
    <source>
        <dbReference type="SAM" id="MobiDB-lite"/>
    </source>
</evidence>
<protein>
    <recommendedName>
        <fullName evidence="4">SbsA Ig-like domain-containing protein</fullName>
    </recommendedName>
</protein>
<name>A0A1G4G4B7_9BACT</name>
<dbReference type="EMBL" id="LT608328">
    <property type="protein sequence ID" value="SCM55591.1"/>
    <property type="molecule type" value="Genomic_DNA"/>
</dbReference>
<dbReference type="AlphaFoldDB" id="A0A1G4G4B7"/>
<evidence type="ECO:0000313" key="5">
    <source>
        <dbReference type="EMBL" id="SCM55591.1"/>
    </source>
</evidence>
<dbReference type="STRING" id="1642646.ING2E5A_0468"/>
<feature type="domain" description="SbsA Ig-like" evidence="4">
    <location>
        <begin position="36"/>
        <end position="135"/>
    </location>
</feature>
<keyword evidence="6" id="KW-1185">Reference proteome</keyword>
<reference evidence="5 6" key="1">
    <citation type="submission" date="2016-08" db="EMBL/GenBank/DDBJ databases">
        <authorList>
            <person name="Seilhamer J.J."/>
        </authorList>
    </citation>
    <scope>NUCLEOTIDE SEQUENCE [LARGE SCALE GENOMIC DNA]</scope>
    <source>
        <strain evidence="5">ING2-E5A</strain>
    </source>
</reference>
<feature type="compositionally biased region" description="Low complexity" evidence="2">
    <location>
        <begin position="643"/>
        <end position="655"/>
    </location>
</feature>
<dbReference type="InterPro" id="IPR032812">
    <property type="entry name" value="SbsA_Ig"/>
</dbReference>
<evidence type="ECO:0000259" key="4">
    <source>
        <dbReference type="Pfam" id="PF13205"/>
    </source>
</evidence>
<feature type="chain" id="PRO_5009603780" description="SbsA Ig-like domain-containing protein" evidence="3">
    <location>
        <begin position="29"/>
        <end position="655"/>
    </location>
</feature>
<sequence>MIRLLKHLSVLSYLAGTLFLLNSCANMASPTGGLYDETPPRLIRSNPKNNALNVSRNIVEIEFDENIKVEKPTEKVIITPPQINMPVIKAVGKKAVVEFNDELLPNTTYTIDFTDAIVDNNEGNPLENFSLSFSTGDQLDTLAVSGKVLSAENLEPAQGIYVGMHTNFDDTAFVKTPFERISRTDSRGRFTVRGLAPGRYKIFALDDKNRDYKYDNPQEAIAFLDSIVVPSSMPAVRQDTVFKDSLTIDSIITVNYTRFLPDDLLLRSFTSDFQRKYLQKSERNQREKLIVYFAAPTSEPVFELLSPLPERSDWYVMEKSKGNDTLMLWIVDSLVLRQDTITLKMDYLKTDSLNLDQVQTDTLSFTFREPKQSRKEKEEKEKKEKVEVRFLAINHNIRSAHEIYLPVQLEFEQPVIDFDSSKVRLMQVVDSVSSPIPFTVTGDTLNPRKYSLRHKWEPGGKYSLAIDSAAIHSIYGLWNNKVEQVFTVKTLDQYGNLMIHLSGLPEGKPAYVELLDKSDKPFRKVRVKNSEALIFDINPGVLYIRLFIDDNEDGEWTTGDYEQGRQPEMVYYYPAAYEIRAYTDHEESWNVTELPLDKQKPLDITKNKPEERRRRSLNEERQQQQNQRGSSPFSGGSGGGSGVTTPTPRRGVPSL</sequence>